<feature type="region of interest" description="Disordered" evidence="1">
    <location>
        <begin position="1"/>
        <end position="27"/>
    </location>
</feature>
<evidence type="ECO:0000313" key="3">
    <source>
        <dbReference type="Proteomes" id="UP000245956"/>
    </source>
</evidence>
<name>A0A2U3EL68_PURLI</name>
<feature type="region of interest" description="Disordered" evidence="1">
    <location>
        <begin position="87"/>
        <end position="110"/>
    </location>
</feature>
<evidence type="ECO:0000256" key="1">
    <source>
        <dbReference type="SAM" id="MobiDB-lite"/>
    </source>
</evidence>
<organism evidence="2 3">
    <name type="scientific">Purpureocillium lilacinum</name>
    <name type="common">Paecilomyces lilacinus</name>
    <dbReference type="NCBI Taxonomy" id="33203"/>
    <lineage>
        <taxon>Eukaryota</taxon>
        <taxon>Fungi</taxon>
        <taxon>Dikarya</taxon>
        <taxon>Ascomycota</taxon>
        <taxon>Pezizomycotina</taxon>
        <taxon>Sordariomycetes</taxon>
        <taxon>Hypocreomycetidae</taxon>
        <taxon>Hypocreales</taxon>
        <taxon>Ophiocordycipitaceae</taxon>
        <taxon>Purpureocillium</taxon>
    </lineage>
</organism>
<dbReference type="Proteomes" id="UP000245956">
    <property type="component" value="Unassembled WGS sequence"/>
</dbReference>
<accession>A0A2U3EL68</accession>
<comment type="caution">
    <text evidence="2">The sequence shown here is derived from an EMBL/GenBank/DDBJ whole genome shotgun (WGS) entry which is preliminary data.</text>
</comment>
<feature type="compositionally biased region" description="Basic and acidic residues" evidence="1">
    <location>
        <begin position="96"/>
        <end position="110"/>
    </location>
</feature>
<protein>
    <submittedName>
        <fullName evidence="2">Uncharacterized protein</fullName>
    </submittedName>
</protein>
<evidence type="ECO:0000313" key="2">
    <source>
        <dbReference type="EMBL" id="PWI75259.1"/>
    </source>
</evidence>
<proteinExistence type="predicted"/>
<feature type="compositionally biased region" description="Basic and acidic residues" evidence="1">
    <location>
        <begin position="1"/>
        <end position="18"/>
    </location>
</feature>
<reference evidence="2 3" key="1">
    <citation type="journal article" date="2016" name="Front. Microbiol.">
        <title>Genome and transcriptome sequences reveal the specific parasitism of the nematophagous Purpureocillium lilacinum 36-1.</title>
        <authorList>
            <person name="Xie J."/>
            <person name="Li S."/>
            <person name="Mo C."/>
            <person name="Xiao X."/>
            <person name="Peng D."/>
            <person name="Wang G."/>
            <person name="Xiao Y."/>
        </authorList>
    </citation>
    <scope>NUCLEOTIDE SEQUENCE [LARGE SCALE GENOMIC DNA]</scope>
    <source>
        <strain evidence="2 3">36-1</strain>
    </source>
</reference>
<gene>
    <name evidence="2" type="ORF">PCL_05917</name>
</gene>
<dbReference type="AlphaFoldDB" id="A0A2U3EL68"/>
<dbReference type="EMBL" id="LCWV01000002">
    <property type="protein sequence ID" value="PWI75259.1"/>
    <property type="molecule type" value="Genomic_DNA"/>
</dbReference>
<sequence length="188" mass="21104">MAPEWCQRDGDGREKGNGKDNGSYSHLSVPDQAPHYILAKPSLSITLSGIRRDRLVLPLSLSNERTVAKRLPRCANASARAGIEFRPRATSQNCDQPRREGRGDPRDLKALARPAPCRNSGSWHLRHRRLGRARGVFWECEMRPSLVDQGSILALDSQSRRRKGRLLEIVSQRRRDAPAASAILRARL</sequence>